<evidence type="ECO:0000313" key="2">
    <source>
        <dbReference type="EMBL" id="CRG92735.1"/>
    </source>
</evidence>
<dbReference type="EMBL" id="CVMT01000015">
    <property type="protein sequence ID" value="CRG92735.1"/>
    <property type="molecule type" value="Genomic_DNA"/>
</dbReference>
<dbReference type="STRING" id="28573.A0A0U1MB14"/>
<name>A0A0U1MB14_TALIS</name>
<dbReference type="OMA" id="FTHIRIG"/>
<sequence>MATRNRRSHDDYTVGWICALPLEMAAAKAMLDEVHDDLPVQSTDQNTYILGRIKEHDVVIACLPSGDYGLVSANTVAMQLLATFRSIRSQPAILEPENNVQQNKHSCSCKNKSTQPGVADES</sequence>
<dbReference type="GO" id="GO:0009116">
    <property type="term" value="P:nucleoside metabolic process"/>
    <property type="evidence" value="ECO:0007669"/>
    <property type="project" value="InterPro"/>
</dbReference>
<dbReference type="PANTHER" id="PTHR46082">
    <property type="entry name" value="ATP/GTP-BINDING PROTEIN-RELATED"/>
    <property type="match status" value="1"/>
</dbReference>
<evidence type="ECO:0000313" key="3">
    <source>
        <dbReference type="Proteomes" id="UP000054383"/>
    </source>
</evidence>
<dbReference type="InterPro" id="IPR053137">
    <property type="entry name" value="NLR-like"/>
</dbReference>
<dbReference type="OrthoDB" id="1577640at2759"/>
<dbReference type="PANTHER" id="PTHR46082:SF11">
    <property type="entry name" value="AAA+ ATPASE DOMAIN-CONTAINING PROTEIN-RELATED"/>
    <property type="match status" value="1"/>
</dbReference>
<keyword evidence="3" id="KW-1185">Reference proteome</keyword>
<dbReference type="SUPFAM" id="SSF53167">
    <property type="entry name" value="Purine and uridine phosphorylases"/>
    <property type="match status" value="1"/>
</dbReference>
<dbReference type="InterPro" id="IPR035994">
    <property type="entry name" value="Nucleoside_phosphorylase_sf"/>
</dbReference>
<feature type="region of interest" description="Disordered" evidence="1">
    <location>
        <begin position="98"/>
        <end position="122"/>
    </location>
</feature>
<dbReference type="GO" id="GO:0003824">
    <property type="term" value="F:catalytic activity"/>
    <property type="evidence" value="ECO:0007669"/>
    <property type="project" value="InterPro"/>
</dbReference>
<proteinExistence type="predicted"/>
<dbReference type="Proteomes" id="UP000054383">
    <property type="component" value="Unassembled WGS sequence"/>
</dbReference>
<feature type="compositionally biased region" description="Polar residues" evidence="1">
    <location>
        <begin position="98"/>
        <end position="116"/>
    </location>
</feature>
<organism evidence="2 3">
    <name type="scientific">Talaromyces islandicus</name>
    <name type="common">Penicillium islandicum</name>
    <dbReference type="NCBI Taxonomy" id="28573"/>
    <lineage>
        <taxon>Eukaryota</taxon>
        <taxon>Fungi</taxon>
        <taxon>Dikarya</taxon>
        <taxon>Ascomycota</taxon>
        <taxon>Pezizomycotina</taxon>
        <taxon>Eurotiomycetes</taxon>
        <taxon>Eurotiomycetidae</taxon>
        <taxon>Eurotiales</taxon>
        <taxon>Trichocomaceae</taxon>
        <taxon>Talaromyces</taxon>
        <taxon>Talaromyces sect. Islandici</taxon>
    </lineage>
</organism>
<dbReference type="AlphaFoldDB" id="A0A0U1MB14"/>
<reference evidence="2 3" key="1">
    <citation type="submission" date="2015-04" db="EMBL/GenBank/DDBJ databases">
        <authorList>
            <person name="Syromyatnikov M.Y."/>
            <person name="Popov V.N."/>
        </authorList>
    </citation>
    <scope>NUCLEOTIDE SEQUENCE [LARGE SCALE GENOMIC DNA]</scope>
    <source>
        <strain evidence="2">WF-38-12</strain>
    </source>
</reference>
<protein>
    <submittedName>
        <fullName evidence="2">Uncharacterized protein</fullName>
    </submittedName>
</protein>
<accession>A0A0U1MB14</accession>
<gene>
    <name evidence="2" type="ORF">PISL3812_09802</name>
</gene>
<dbReference type="Gene3D" id="3.40.50.1580">
    <property type="entry name" value="Nucleoside phosphorylase domain"/>
    <property type="match status" value="1"/>
</dbReference>
<evidence type="ECO:0000256" key="1">
    <source>
        <dbReference type="SAM" id="MobiDB-lite"/>
    </source>
</evidence>